<dbReference type="STRING" id="105351.A0A401KR57"/>
<dbReference type="InterPro" id="IPR036188">
    <property type="entry name" value="FAD/NAD-bd_sf"/>
</dbReference>
<evidence type="ECO:0000256" key="2">
    <source>
        <dbReference type="ARBA" id="ARBA00010989"/>
    </source>
</evidence>
<reference evidence="8 9" key="1">
    <citation type="submission" date="2016-09" db="EMBL/GenBank/DDBJ databases">
        <title>Aspergillus awamori IFM 58123T.</title>
        <authorList>
            <person name="Kusuya Y."/>
            <person name="Shimizu M."/>
            <person name="Takahashi H."/>
            <person name="Yaguchi T."/>
        </authorList>
    </citation>
    <scope>NUCLEOTIDE SEQUENCE [LARGE SCALE GENOMIC DNA]</scope>
    <source>
        <strain evidence="8 9">IFM 58123</strain>
    </source>
</reference>
<protein>
    <submittedName>
        <fullName evidence="8">L-pipecolate oxidase</fullName>
    </submittedName>
</protein>
<evidence type="ECO:0000259" key="7">
    <source>
        <dbReference type="Pfam" id="PF01266"/>
    </source>
</evidence>
<dbReference type="AlphaFoldDB" id="A0A401KR57"/>
<keyword evidence="9" id="KW-1185">Reference proteome</keyword>
<feature type="region of interest" description="Disordered" evidence="6">
    <location>
        <begin position="592"/>
        <end position="615"/>
    </location>
</feature>
<dbReference type="SUPFAM" id="SSF54373">
    <property type="entry name" value="FAD-linked reductases, C-terminal domain"/>
    <property type="match status" value="1"/>
</dbReference>
<comment type="similarity">
    <text evidence="2">Belongs to the MSOX/MTOX family.</text>
</comment>
<dbReference type="CDD" id="cd12148">
    <property type="entry name" value="fungal_TF_MHR"/>
    <property type="match status" value="1"/>
</dbReference>
<dbReference type="Gene3D" id="3.50.50.60">
    <property type="entry name" value="FAD/NAD(P)-binding domain"/>
    <property type="match status" value="1"/>
</dbReference>
<sequence length="974" mass="109255">MDKDSHVVIIGAGVFGLTTAYQLATEGYKNITVLDRHMPPVSDGSSSDISRIIRFDYADDDYLRISHAAYLKWQEPKYRGIFYPRPFILTGSMAPTKDSWMERTKAALNRYNLPWTHVTDAAHAKRLHPVLSGKLAAPPFSGYQNNQAGWADANKAISQLRDDCFEAGVSFICGRRGTVVGFDTDSDKNIKAVRTLIGSPVSGDHFILAAGAWGSSLVPMYNSTIATAQVLGFMRLTPEEVKKYEELPIYINFSSGWFNFPPHEDTSLLKMAVHGWGYTRTPKEGELTLAKGNISTPPLIPPRERVNFVPADGEHRLREGLREILPELADRPFEKLALCWYTDTPTGDFIMDYHPDFKNLFIGGAGSGHGFKFLPVLGEYMSRAIKRDLPEPLAQKWRFRMEYQNQDDTFLGDGSRAGPARRELTPYEKAKFPHPPAETLGHFIEVYRKVLHLQPLPLFDMDTLQSDLAKAPEFLLWSFLALILPFSGHEFYHGRELDARNFYAQSAEQVVVKMAVEGIPRVEVLQSLCLLALRHIKEGKEAQACMTIGMASRLQSFRTLQQHNNQTEARDLTVSRCHWSIRILESIFTPQLSIPSPPQTPIPPEYPYPPSAPLPPPLPSVSPTHTDLFDTTDPTNDLGIVAYGIQLIIIWGETASYLHSIRTNPNLNEETPWSLSSTYSKLNHRRNEHETQLPESHLLRNVAFTKRSRAEISAHQEYWTSWISMQIFCHALVAIQNHPFIHLVILRGNRGVSQSRLFLQQTVDHALFHSEWVFRLVQAWENFDLPLHDPLIAHLVAATASISWIFQFARDRGIGEKARGHLVVAERLLSRMSTVWPHVSHRLKTLHALQSSASVATTNPSISSEHQGAAITKGTTINIQPSLFWDLLDPKICPTETPGSSGPAAPGARMRVTTQFMHPLSEDEPSLGQAGRDVGRVGDGGEGLMSDVHVQELEQLSLDELFGQLGDDTFTWAL</sequence>
<dbReference type="PANTHER" id="PTHR10961">
    <property type="entry name" value="PEROXISOMAL SARCOSINE OXIDASE"/>
    <property type="match status" value="1"/>
</dbReference>
<dbReference type="Gene3D" id="3.30.9.10">
    <property type="entry name" value="D-Amino Acid Oxidase, subunit A, domain 2"/>
    <property type="match status" value="1"/>
</dbReference>
<dbReference type="InterPro" id="IPR045170">
    <property type="entry name" value="MTOX"/>
</dbReference>
<dbReference type="GO" id="GO:0050660">
    <property type="term" value="F:flavin adenine dinucleotide binding"/>
    <property type="evidence" value="ECO:0007669"/>
    <property type="project" value="InterPro"/>
</dbReference>
<evidence type="ECO:0000313" key="9">
    <source>
        <dbReference type="Proteomes" id="UP000286921"/>
    </source>
</evidence>
<dbReference type="SUPFAM" id="SSF51905">
    <property type="entry name" value="FAD/NAD(P)-binding domain"/>
    <property type="match status" value="1"/>
</dbReference>
<name>A0A401KR57_ASPAW</name>
<comment type="caution">
    <text evidence="8">The sequence shown here is derived from an EMBL/GenBank/DDBJ whole genome shotgun (WGS) entry which is preliminary data.</text>
</comment>
<dbReference type="Pfam" id="PF01266">
    <property type="entry name" value="DAO"/>
    <property type="match status" value="1"/>
</dbReference>
<dbReference type="InterPro" id="IPR006076">
    <property type="entry name" value="FAD-dep_OxRdtase"/>
</dbReference>
<proteinExistence type="inferred from homology"/>
<evidence type="ECO:0000256" key="6">
    <source>
        <dbReference type="SAM" id="MobiDB-lite"/>
    </source>
</evidence>
<accession>A0A401KR57</accession>
<gene>
    <name evidence="8" type="ORF">AAWM_04630</name>
</gene>
<dbReference type="GO" id="GO:0004657">
    <property type="term" value="F:proline dehydrogenase activity"/>
    <property type="evidence" value="ECO:0007669"/>
    <property type="project" value="TreeGrafter"/>
</dbReference>
<evidence type="ECO:0000256" key="4">
    <source>
        <dbReference type="ARBA" id="ARBA00022827"/>
    </source>
</evidence>
<keyword evidence="3" id="KW-0285">Flavoprotein</keyword>
<evidence type="ECO:0000256" key="3">
    <source>
        <dbReference type="ARBA" id="ARBA00022630"/>
    </source>
</evidence>
<dbReference type="EMBL" id="BDHI01000008">
    <property type="protein sequence ID" value="GCB21745.1"/>
    <property type="molecule type" value="Genomic_DNA"/>
</dbReference>
<dbReference type="GO" id="GO:0008115">
    <property type="term" value="F:sarcosine oxidase activity"/>
    <property type="evidence" value="ECO:0007669"/>
    <property type="project" value="TreeGrafter"/>
</dbReference>
<organism evidence="8 9">
    <name type="scientific">Aspergillus awamori</name>
    <name type="common">Black koji mold</name>
    <dbReference type="NCBI Taxonomy" id="105351"/>
    <lineage>
        <taxon>Eukaryota</taxon>
        <taxon>Fungi</taxon>
        <taxon>Dikarya</taxon>
        <taxon>Ascomycota</taxon>
        <taxon>Pezizomycotina</taxon>
        <taxon>Eurotiomycetes</taxon>
        <taxon>Eurotiomycetidae</taxon>
        <taxon>Eurotiales</taxon>
        <taxon>Aspergillaceae</taxon>
        <taxon>Aspergillus</taxon>
    </lineage>
</organism>
<keyword evidence="5" id="KW-0560">Oxidoreductase</keyword>
<dbReference type="Proteomes" id="UP000286921">
    <property type="component" value="Unassembled WGS sequence"/>
</dbReference>
<evidence type="ECO:0000313" key="8">
    <source>
        <dbReference type="EMBL" id="GCB21745.1"/>
    </source>
</evidence>
<comment type="cofactor">
    <cofactor evidence="1">
        <name>FAD</name>
        <dbReference type="ChEBI" id="CHEBI:57692"/>
    </cofactor>
</comment>
<dbReference type="PANTHER" id="PTHR10961:SF45">
    <property type="entry name" value="FAD DEPENDENT OXIDOREDUCTASE DOMAIN-CONTAINING PROTEIN-RELATED"/>
    <property type="match status" value="1"/>
</dbReference>
<evidence type="ECO:0000256" key="5">
    <source>
        <dbReference type="ARBA" id="ARBA00023002"/>
    </source>
</evidence>
<feature type="domain" description="FAD dependent oxidoreductase" evidence="7">
    <location>
        <begin position="6"/>
        <end position="382"/>
    </location>
</feature>
<dbReference type="GO" id="GO:0050031">
    <property type="term" value="F:L-pipecolate oxidase activity"/>
    <property type="evidence" value="ECO:0007669"/>
    <property type="project" value="TreeGrafter"/>
</dbReference>
<keyword evidence="4" id="KW-0274">FAD</keyword>
<evidence type="ECO:0000256" key="1">
    <source>
        <dbReference type="ARBA" id="ARBA00001974"/>
    </source>
</evidence>
<feature type="compositionally biased region" description="Pro residues" evidence="6">
    <location>
        <begin position="595"/>
        <end position="615"/>
    </location>
</feature>